<evidence type="ECO:0000313" key="2">
    <source>
        <dbReference type="Proteomes" id="UP000261080"/>
    </source>
</evidence>
<keyword evidence="2" id="KW-1185">Reference proteome</keyword>
<dbReference type="RefSeq" id="WP_053769518.1">
    <property type="nucleotide sequence ID" value="NZ_CATZPC010000012.1"/>
</dbReference>
<dbReference type="Gene3D" id="3.30.460.40">
    <property type="match status" value="1"/>
</dbReference>
<dbReference type="EMBL" id="QVLX01000002">
    <property type="protein sequence ID" value="RGE88948.1"/>
    <property type="molecule type" value="Genomic_DNA"/>
</dbReference>
<proteinExistence type="predicted"/>
<reference evidence="1 2" key="1">
    <citation type="submission" date="2018-08" db="EMBL/GenBank/DDBJ databases">
        <title>A genome reference for cultivated species of the human gut microbiota.</title>
        <authorList>
            <person name="Zou Y."/>
            <person name="Xue W."/>
            <person name="Luo G."/>
        </authorList>
    </citation>
    <scope>NUCLEOTIDE SEQUENCE [LARGE SCALE GENOMIC DNA]</scope>
    <source>
        <strain evidence="1 2">AF37-2AT</strain>
    </source>
</reference>
<organism evidence="1 2">
    <name type="scientific">Sellimonas intestinalis</name>
    <dbReference type="NCBI Taxonomy" id="1653434"/>
    <lineage>
        <taxon>Bacteria</taxon>
        <taxon>Bacillati</taxon>
        <taxon>Bacillota</taxon>
        <taxon>Clostridia</taxon>
        <taxon>Lachnospirales</taxon>
        <taxon>Lachnospiraceae</taxon>
        <taxon>Sellimonas</taxon>
    </lineage>
</organism>
<protein>
    <recommendedName>
        <fullName evidence="3">Nucleotidyltransferase family protein</fullName>
    </recommendedName>
</protein>
<dbReference type="Proteomes" id="UP000261080">
    <property type="component" value="Unassembled WGS sequence"/>
</dbReference>
<dbReference type="GeneID" id="97193739"/>
<dbReference type="Pfam" id="PF14907">
    <property type="entry name" value="NTP_transf_5"/>
    <property type="match status" value="1"/>
</dbReference>
<gene>
    <name evidence="1" type="ORF">DW016_05465</name>
</gene>
<name>A0A3E3K4F2_9FIRM</name>
<evidence type="ECO:0000313" key="1">
    <source>
        <dbReference type="EMBL" id="RGE88948.1"/>
    </source>
</evidence>
<dbReference type="OrthoDB" id="9773927at2"/>
<dbReference type="AlphaFoldDB" id="A0A3E3K4F2"/>
<dbReference type="InterPro" id="IPR039498">
    <property type="entry name" value="NTP_transf_5"/>
</dbReference>
<comment type="caution">
    <text evidence="1">The sequence shown here is derived from an EMBL/GenBank/DDBJ whole genome shotgun (WGS) entry which is preliminary data.</text>
</comment>
<sequence length="408" mass="47989">MNTQERDFLKIISAALTGQTAEFTGYRTEEEWKCLYKISVHQNLWPMIYEQIYRLALYTVVAPDIRNQWMSETVAAAGRQIVQTERFAKLCETLQEHGIRYVVLKGISCKIWYPKSELRPSGDEDILIDPGDLQKVDEILKTLHFINEESIHVPDVKDEQEISYLAQDNSLYVEVHLNVIGKENQMQRHLNSRFYDSLDQTEEIMFEGHRFFVLEPTTQMIQLMSHFYKHFYGSGVGVRQMIDLILGTQKLSGRIDWKQFEKFLEESHMRKLFAAILNAGTDYLHLDLSMVPKGFVNKSVRPEILMEDMFTGGIYGFGENNDRKLAGFSAVAIDSGESKWKRILFPSRIRLGSRYPKLREKPFLYPCYILRRWWELFGEYGTGREKRKLLKKRMTIAKKRDKVLKYYR</sequence>
<evidence type="ECO:0008006" key="3">
    <source>
        <dbReference type="Google" id="ProtNLM"/>
    </source>
</evidence>
<accession>A0A3E3K4F2</accession>